<comment type="caution">
    <text evidence="2">The sequence shown here is derived from an EMBL/GenBank/DDBJ whole genome shotgun (WGS) entry which is preliminary data.</text>
</comment>
<evidence type="ECO:0000313" key="2">
    <source>
        <dbReference type="EMBL" id="KAH0968281.1"/>
    </source>
</evidence>
<dbReference type="Proteomes" id="UP000824596">
    <property type="component" value="Unassembled WGS sequence"/>
</dbReference>
<dbReference type="EMBL" id="JAIZPD010000001">
    <property type="protein sequence ID" value="KAH0968281.1"/>
    <property type="molecule type" value="Genomic_DNA"/>
</dbReference>
<dbReference type="OrthoDB" id="4739627at2759"/>
<accession>A0A9P8SMR3</accession>
<sequence>MCRLLVFTGSCTRCGETQTWQELSQQLSCLEAKNNGTFGECERGVFAEQHAFDQECDCCAEEDEGVGDVTDEDIIPVPTAKRAAESDETQRERKKQKT</sequence>
<gene>
    <name evidence="2" type="ORF">HRG_00923</name>
</gene>
<dbReference type="RefSeq" id="XP_044725794.1">
    <property type="nucleotide sequence ID" value="XM_044859394.1"/>
</dbReference>
<name>A0A9P8SMR3_9HYPO</name>
<evidence type="ECO:0000256" key="1">
    <source>
        <dbReference type="SAM" id="MobiDB-lite"/>
    </source>
</evidence>
<reference evidence="2" key="1">
    <citation type="submission" date="2021-09" db="EMBL/GenBank/DDBJ databases">
        <title>A high-quality genome of the endoparasitic fungus Hirsutella rhossiliensis with a comparison of Hirsutella genomes reveals transposable elements contributing to genome size variation.</title>
        <authorList>
            <person name="Lin R."/>
            <person name="Jiao Y."/>
            <person name="Sun X."/>
            <person name="Ling J."/>
            <person name="Xie B."/>
            <person name="Cheng X."/>
        </authorList>
    </citation>
    <scope>NUCLEOTIDE SEQUENCE</scope>
    <source>
        <strain evidence="2">HR02</strain>
    </source>
</reference>
<feature type="compositionally biased region" description="Basic and acidic residues" evidence="1">
    <location>
        <begin position="82"/>
        <end position="91"/>
    </location>
</feature>
<dbReference type="GeneID" id="68350052"/>
<proteinExistence type="predicted"/>
<protein>
    <submittedName>
        <fullName evidence="2">Uncharacterized protein</fullName>
    </submittedName>
</protein>
<evidence type="ECO:0000313" key="3">
    <source>
        <dbReference type="Proteomes" id="UP000824596"/>
    </source>
</evidence>
<feature type="region of interest" description="Disordered" evidence="1">
    <location>
        <begin position="78"/>
        <end position="98"/>
    </location>
</feature>
<dbReference type="AlphaFoldDB" id="A0A9P8SMR3"/>
<organism evidence="2 3">
    <name type="scientific">Hirsutella rhossiliensis</name>
    <dbReference type="NCBI Taxonomy" id="111463"/>
    <lineage>
        <taxon>Eukaryota</taxon>
        <taxon>Fungi</taxon>
        <taxon>Dikarya</taxon>
        <taxon>Ascomycota</taxon>
        <taxon>Pezizomycotina</taxon>
        <taxon>Sordariomycetes</taxon>
        <taxon>Hypocreomycetidae</taxon>
        <taxon>Hypocreales</taxon>
        <taxon>Ophiocordycipitaceae</taxon>
        <taxon>Hirsutella</taxon>
    </lineage>
</organism>
<keyword evidence="3" id="KW-1185">Reference proteome</keyword>